<evidence type="ECO:0000313" key="2">
    <source>
        <dbReference type="Proteomes" id="UP001233999"/>
    </source>
</evidence>
<dbReference type="EMBL" id="JASPKZ010006064">
    <property type="protein sequence ID" value="KAJ9587762.1"/>
    <property type="molecule type" value="Genomic_DNA"/>
</dbReference>
<reference evidence="1" key="2">
    <citation type="submission" date="2023-05" db="EMBL/GenBank/DDBJ databases">
        <authorList>
            <person name="Fouks B."/>
        </authorList>
    </citation>
    <scope>NUCLEOTIDE SEQUENCE</scope>
    <source>
        <strain evidence="1">Stay&amp;Tobe</strain>
        <tissue evidence="1">Testes</tissue>
    </source>
</reference>
<accession>A0AAD7ZX43</accession>
<feature type="non-terminal residue" evidence="1">
    <location>
        <position position="1"/>
    </location>
</feature>
<reference evidence="1" key="1">
    <citation type="journal article" date="2023" name="IScience">
        <title>Live-bearing cockroach genome reveals convergent evolutionary mechanisms linked to viviparity in insects and beyond.</title>
        <authorList>
            <person name="Fouks B."/>
            <person name="Harrison M.C."/>
            <person name="Mikhailova A.A."/>
            <person name="Marchal E."/>
            <person name="English S."/>
            <person name="Carruthers M."/>
            <person name="Jennings E.C."/>
            <person name="Chiamaka E.L."/>
            <person name="Frigard R.A."/>
            <person name="Pippel M."/>
            <person name="Attardo G.M."/>
            <person name="Benoit J.B."/>
            <person name="Bornberg-Bauer E."/>
            <person name="Tobe S.S."/>
        </authorList>
    </citation>
    <scope>NUCLEOTIDE SEQUENCE</scope>
    <source>
        <strain evidence="1">Stay&amp;Tobe</strain>
    </source>
</reference>
<name>A0AAD7ZX43_DIPPU</name>
<dbReference type="Proteomes" id="UP001233999">
    <property type="component" value="Unassembled WGS sequence"/>
</dbReference>
<proteinExistence type="predicted"/>
<feature type="non-terminal residue" evidence="1">
    <location>
        <position position="198"/>
    </location>
</feature>
<gene>
    <name evidence="1" type="ORF">L9F63_018788</name>
</gene>
<evidence type="ECO:0000313" key="1">
    <source>
        <dbReference type="EMBL" id="KAJ9587762.1"/>
    </source>
</evidence>
<comment type="caution">
    <text evidence="1">The sequence shown here is derived from an EMBL/GenBank/DDBJ whole genome shotgun (WGS) entry which is preliminary data.</text>
</comment>
<protein>
    <submittedName>
        <fullName evidence="1">Uncharacterized protein</fullName>
    </submittedName>
</protein>
<keyword evidence="2" id="KW-1185">Reference proteome</keyword>
<sequence length="198" mass="22761">CLVTLLDWRSLRCWQTVTTTRPRISTTCSSCNSTTIQQLRTPPSCRLLVSHTMDWPELTALSSRIRVFQGWTPSQDPGFGKTAGQHMKTSLNTLKAKFIIPRRNGSWIETDILESLSWLFVQYWIRSSLNPRPSNFNEIVAIVNNRAAHRIHDERLKCMRYNKDNRHFISAGLSALRDGRLIIKERAGGWGVARTQHQ</sequence>
<dbReference type="AlphaFoldDB" id="A0AAD7ZX43"/>
<organism evidence="1 2">
    <name type="scientific">Diploptera punctata</name>
    <name type="common">Pacific beetle cockroach</name>
    <dbReference type="NCBI Taxonomy" id="6984"/>
    <lineage>
        <taxon>Eukaryota</taxon>
        <taxon>Metazoa</taxon>
        <taxon>Ecdysozoa</taxon>
        <taxon>Arthropoda</taxon>
        <taxon>Hexapoda</taxon>
        <taxon>Insecta</taxon>
        <taxon>Pterygota</taxon>
        <taxon>Neoptera</taxon>
        <taxon>Polyneoptera</taxon>
        <taxon>Dictyoptera</taxon>
        <taxon>Blattodea</taxon>
        <taxon>Blaberoidea</taxon>
        <taxon>Blaberidae</taxon>
        <taxon>Diplopterinae</taxon>
        <taxon>Diploptera</taxon>
    </lineage>
</organism>